<evidence type="ECO:0000259" key="1">
    <source>
        <dbReference type="PROSITE" id="PS50828"/>
    </source>
</evidence>
<accession>A0A918MUH4</accession>
<comment type="caution">
    <text evidence="2">The sequence shown here is derived from an EMBL/GenBank/DDBJ whole genome shotgun (WGS) entry which is preliminary data.</text>
</comment>
<dbReference type="RefSeq" id="WP_189403145.1">
    <property type="nucleotide sequence ID" value="NZ_BMXP01000001.1"/>
</dbReference>
<dbReference type="Gene3D" id="3.30.1370.110">
    <property type="match status" value="1"/>
</dbReference>
<dbReference type="SUPFAM" id="SSF160443">
    <property type="entry name" value="SMR domain-like"/>
    <property type="match status" value="1"/>
</dbReference>
<organism evidence="2 3">
    <name type="scientific">Alteromonas halophila</name>
    <dbReference type="NCBI Taxonomy" id="516698"/>
    <lineage>
        <taxon>Bacteria</taxon>
        <taxon>Pseudomonadati</taxon>
        <taxon>Pseudomonadota</taxon>
        <taxon>Gammaproteobacteria</taxon>
        <taxon>Alteromonadales</taxon>
        <taxon>Alteromonadaceae</taxon>
        <taxon>Alteromonas/Salinimonas group</taxon>
        <taxon>Alteromonas</taxon>
    </lineage>
</organism>
<sequence>MNNADRNSDLDSFYAEMGDVKPIGGDDKVSLHNPTAKLAEKSKRAALMASISKKKYNPLSMEGVVPVQPDDFMTYQKPGIQDGVYKNLRQGKYDIEFRLSLKGLTVEQSRDAFYDSIAKCHARGVRMLLVQHGRGYDSKPYPGLKKSYVKHWLLQLHEVIAFHSAQPHHGGLGATYVLLKKHPEQKLINREKNRRG</sequence>
<feature type="domain" description="Smr" evidence="1">
    <location>
        <begin position="99"/>
        <end position="180"/>
    </location>
</feature>
<reference evidence="2" key="1">
    <citation type="journal article" date="2014" name="Int. J. Syst. Evol. Microbiol.">
        <title>Complete genome sequence of Corynebacterium casei LMG S-19264T (=DSM 44701T), isolated from a smear-ripened cheese.</title>
        <authorList>
            <consortium name="US DOE Joint Genome Institute (JGI-PGF)"/>
            <person name="Walter F."/>
            <person name="Albersmeier A."/>
            <person name="Kalinowski J."/>
            <person name="Ruckert C."/>
        </authorList>
    </citation>
    <scope>NUCLEOTIDE SEQUENCE</scope>
    <source>
        <strain evidence="2">KCTC 22164</strain>
    </source>
</reference>
<dbReference type="PANTHER" id="PTHR35562">
    <property type="entry name" value="DNA ENDONUCLEASE SMRA-RELATED"/>
    <property type="match status" value="1"/>
</dbReference>
<dbReference type="Proteomes" id="UP000631300">
    <property type="component" value="Unassembled WGS sequence"/>
</dbReference>
<proteinExistence type="predicted"/>
<dbReference type="Pfam" id="PF01713">
    <property type="entry name" value="Smr"/>
    <property type="match status" value="1"/>
</dbReference>
<dbReference type="PROSITE" id="PS50828">
    <property type="entry name" value="SMR"/>
    <property type="match status" value="1"/>
</dbReference>
<reference evidence="2" key="2">
    <citation type="submission" date="2020-09" db="EMBL/GenBank/DDBJ databases">
        <authorList>
            <person name="Sun Q."/>
            <person name="Kim S."/>
        </authorList>
    </citation>
    <scope>NUCLEOTIDE SEQUENCE</scope>
    <source>
        <strain evidence="2">KCTC 22164</strain>
    </source>
</reference>
<evidence type="ECO:0000313" key="3">
    <source>
        <dbReference type="Proteomes" id="UP000631300"/>
    </source>
</evidence>
<dbReference type="EMBL" id="BMXP01000001">
    <property type="protein sequence ID" value="GGW73304.1"/>
    <property type="molecule type" value="Genomic_DNA"/>
</dbReference>
<gene>
    <name evidence="2" type="primary">ydaL</name>
    <name evidence="2" type="ORF">GCM10007391_01130</name>
</gene>
<dbReference type="AlphaFoldDB" id="A0A918MUH4"/>
<dbReference type="PANTHER" id="PTHR35562:SF2">
    <property type="entry name" value="DNA ENDONUCLEASE SMRA-RELATED"/>
    <property type="match status" value="1"/>
</dbReference>
<keyword evidence="3" id="KW-1185">Reference proteome</keyword>
<protein>
    <recommendedName>
        <fullName evidence="1">Smr domain-containing protein</fullName>
    </recommendedName>
</protein>
<dbReference type="InterPro" id="IPR047688">
    <property type="entry name" value="Endonuc_SmrA"/>
</dbReference>
<evidence type="ECO:0000313" key="2">
    <source>
        <dbReference type="EMBL" id="GGW73304.1"/>
    </source>
</evidence>
<name>A0A918MUH4_9ALTE</name>
<dbReference type="GO" id="GO:0004520">
    <property type="term" value="F:DNA endonuclease activity"/>
    <property type="evidence" value="ECO:0007669"/>
    <property type="project" value="TreeGrafter"/>
</dbReference>
<dbReference type="NCBIfam" id="NF033154">
    <property type="entry name" value="endonuc_SmrA"/>
    <property type="match status" value="1"/>
</dbReference>
<dbReference type="SMART" id="SM00463">
    <property type="entry name" value="SMR"/>
    <property type="match status" value="1"/>
</dbReference>
<dbReference type="InterPro" id="IPR036063">
    <property type="entry name" value="Smr_dom_sf"/>
</dbReference>
<dbReference type="InterPro" id="IPR002625">
    <property type="entry name" value="Smr_dom"/>
</dbReference>